<proteinExistence type="predicted"/>
<evidence type="ECO:0000313" key="1">
    <source>
        <dbReference type="EMBL" id="GFO32577.1"/>
    </source>
</evidence>
<protein>
    <submittedName>
        <fullName evidence="1">Uncharacterized protein</fullName>
    </submittedName>
</protein>
<sequence length="136" mass="15695">MWLHQQLQGQETKVKWWKGKSASVAGESPRTIKPSKSPEPWTVVTKDNFNVSVAIECYILFYEIVSMLQYQSNPTGFDKLKKIVIKSFTFEISCSSSNRKKYIRKVIPPWEIVALSYGVNIAERYLVKVNAKFSKK</sequence>
<gene>
    <name evidence="1" type="ORF">PoB_005908200</name>
</gene>
<evidence type="ECO:0000313" key="2">
    <source>
        <dbReference type="Proteomes" id="UP000735302"/>
    </source>
</evidence>
<organism evidence="1 2">
    <name type="scientific">Plakobranchus ocellatus</name>
    <dbReference type="NCBI Taxonomy" id="259542"/>
    <lineage>
        <taxon>Eukaryota</taxon>
        <taxon>Metazoa</taxon>
        <taxon>Spiralia</taxon>
        <taxon>Lophotrochozoa</taxon>
        <taxon>Mollusca</taxon>
        <taxon>Gastropoda</taxon>
        <taxon>Heterobranchia</taxon>
        <taxon>Euthyneura</taxon>
        <taxon>Panpulmonata</taxon>
        <taxon>Sacoglossa</taxon>
        <taxon>Placobranchoidea</taxon>
        <taxon>Plakobranchidae</taxon>
        <taxon>Plakobranchus</taxon>
    </lineage>
</organism>
<accession>A0AAV4CL84</accession>
<keyword evidence="2" id="KW-1185">Reference proteome</keyword>
<dbReference type="AlphaFoldDB" id="A0AAV4CL84"/>
<reference evidence="1 2" key="1">
    <citation type="journal article" date="2021" name="Elife">
        <title>Chloroplast acquisition without the gene transfer in kleptoplastic sea slugs, Plakobranchus ocellatus.</title>
        <authorList>
            <person name="Maeda T."/>
            <person name="Takahashi S."/>
            <person name="Yoshida T."/>
            <person name="Shimamura S."/>
            <person name="Takaki Y."/>
            <person name="Nagai Y."/>
            <person name="Toyoda A."/>
            <person name="Suzuki Y."/>
            <person name="Arimoto A."/>
            <person name="Ishii H."/>
            <person name="Satoh N."/>
            <person name="Nishiyama T."/>
            <person name="Hasebe M."/>
            <person name="Maruyama T."/>
            <person name="Minagawa J."/>
            <person name="Obokata J."/>
            <person name="Shigenobu S."/>
        </authorList>
    </citation>
    <scope>NUCLEOTIDE SEQUENCE [LARGE SCALE GENOMIC DNA]</scope>
</reference>
<comment type="caution">
    <text evidence="1">The sequence shown here is derived from an EMBL/GenBank/DDBJ whole genome shotgun (WGS) entry which is preliminary data.</text>
</comment>
<dbReference type="EMBL" id="BLXT01006630">
    <property type="protein sequence ID" value="GFO32577.1"/>
    <property type="molecule type" value="Genomic_DNA"/>
</dbReference>
<dbReference type="Proteomes" id="UP000735302">
    <property type="component" value="Unassembled WGS sequence"/>
</dbReference>
<name>A0AAV4CL84_9GAST</name>